<evidence type="ECO:0000313" key="3">
    <source>
        <dbReference type="Proteomes" id="UP000256913"/>
    </source>
</evidence>
<proteinExistence type="predicted"/>
<feature type="compositionally biased region" description="Pro residues" evidence="1">
    <location>
        <begin position="52"/>
        <end position="62"/>
    </location>
</feature>
<feature type="region of interest" description="Disordered" evidence="1">
    <location>
        <begin position="199"/>
        <end position="235"/>
    </location>
</feature>
<feature type="region of interest" description="Disordered" evidence="1">
    <location>
        <begin position="156"/>
        <end position="186"/>
    </location>
</feature>
<gene>
    <name evidence="2" type="ORF">DFJ67_4696</name>
</gene>
<evidence type="ECO:0000256" key="1">
    <source>
        <dbReference type="SAM" id="MobiDB-lite"/>
    </source>
</evidence>
<dbReference type="AlphaFoldDB" id="A0A3D9ZMU3"/>
<accession>A0A3D9ZMU3</accession>
<feature type="compositionally biased region" description="Basic residues" evidence="1">
    <location>
        <begin position="102"/>
        <end position="125"/>
    </location>
</feature>
<comment type="caution">
    <text evidence="2">The sequence shown here is derived from an EMBL/GenBank/DDBJ whole genome shotgun (WGS) entry which is preliminary data.</text>
</comment>
<sequence>MGSGNGRAGLPKPPSLPTRHASPPAASIEHDPANAIDQDRDRDRDRDRDLVPGPPWARPSLPPGTGSGPGGARPCQARGGKGRKILVVAPGQKRSGSAATASRRRSLTASPRYRRGWDRHRRRSARSGGRVDQGDRGLPAVQLTKGNVAYWRCDQSRAAQRAGPPLAVRPEPGRTRPDRHWRYDQSRAARRPDRCWRCDNGYGRRRLGPPPVRRVRVDPGGRRLRPPAGPARSRTTAPCISQARFAKKVAGRWRSR</sequence>
<name>A0A3D9ZMU3_9ACTN</name>
<protein>
    <submittedName>
        <fullName evidence="2">Uncharacterized protein</fullName>
    </submittedName>
</protein>
<dbReference type="EMBL" id="QUMQ01000001">
    <property type="protein sequence ID" value="REF98678.1"/>
    <property type="molecule type" value="Genomic_DNA"/>
</dbReference>
<reference evidence="2 3" key="1">
    <citation type="submission" date="2018-08" db="EMBL/GenBank/DDBJ databases">
        <title>Sequencing the genomes of 1000 actinobacteria strains.</title>
        <authorList>
            <person name="Klenk H.-P."/>
        </authorList>
    </citation>
    <scope>NUCLEOTIDE SEQUENCE [LARGE SCALE GENOMIC DNA]</scope>
    <source>
        <strain evidence="2 3">DSM 44099</strain>
    </source>
</reference>
<keyword evidence="3" id="KW-1185">Reference proteome</keyword>
<evidence type="ECO:0000313" key="2">
    <source>
        <dbReference type="EMBL" id="REF98678.1"/>
    </source>
</evidence>
<organism evidence="2 3">
    <name type="scientific">Asanoa ferruginea</name>
    <dbReference type="NCBI Taxonomy" id="53367"/>
    <lineage>
        <taxon>Bacteria</taxon>
        <taxon>Bacillati</taxon>
        <taxon>Actinomycetota</taxon>
        <taxon>Actinomycetes</taxon>
        <taxon>Micromonosporales</taxon>
        <taxon>Micromonosporaceae</taxon>
        <taxon>Asanoa</taxon>
    </lineage>
</organism>
<dbReference type="Proteomes" id="UP000256913">
    <property type="component" value="Unassembled WGS sequence"/>
</dbReference>
<feature type="compositionally biased region" description="Basic and acidic residues" evidence="1">
    <location>
        <begin position="171"/>
        <end position="186"/>
    </location>
</feature>
<feature type="region of interest" description="Disordered" evidence="1">
    <location>
        <begin position="1"/>
        <end position="139"/>
    </location>
</feature>
<feature type="compositionally biased region" description="Basic and acidic residues" evidence="1">
    <location>
        <begin position="28"/>
        <end position="50"/>
    </location>
</feature>